<dbReference type="AlphaFoldDB" id="A0A345PDI4"/>
<name>A0A345PDI4_9BACI</name>
<dbReference type="KEGG" id="ocn:CUC15_03380"/>
<sequence length="63" mass="7331">MFVSQDRNRKVTENNKGMANNSNGVVLVEIKAEGHVVRDRLMMMPVMERINLRNKISFLNKKQ</sequence>
<proteinExistence type="predicted"/>
<reference evidence="2" key="1">
    <citation type="submission" date="2017-11" db="EMBL/GenBank/DDBJ databases">
        <authorList>
            <person name="Zhu W."/>
        </authorList>
    </citation>
    <scope>NUCLEOTIDE SEQUENCE [LARGE SCALE GENOMIC DNA]</scope>
    <source>
        <strain evidence="2">160</strain>
    </source>
</reference>
<dbReference type="Proteomes" id="UP000253908">
    <property type="component" value="Chromosome"/>
</dbReference>
<protein>
    <submittedName>
        <fullName evidence="1">Uncharacterized protein</fullName>
    </submittedName>
</protein>
<organism evidence="1 2">
    <name type="scientific">Oceanobacillus zhaokaii</name>
    <dbReference type="NCBI Taxonomy" id="2052660"/>
    <lineage>
        <taxon>Bacteria</taxon>
        <taxon>Bacillati</taxon>
        <taxon>Bacillota</taxon>
        <taxon>Bacilli</taxon>
        <taxon>Bacillales</taxon>
        <taxon>Bacillaceae</taxon>
        <taxon>Oceanobacillus</taxon>
    </lineage>
</organism>
<keyword evidence="2" id="KW-1185">Reference proteome</keyword>
<gene>
    <name evidence="1" type="ORF">CUC15_03380</name>
</gene>
<dbReference type="EMBL" id="CP024848">
    <property type="protein sequence ID" value="AXI08064.1"/>
    <property type="molecule type" value="Genomic_DNA"/>
</dbReference>
<evidence type="ECO:0000313" key="2">
    <source>
        <dbReference type="Proteomes" id="UP000253908"/>
    </source>
</evidence>
<accession>A0A345PDI4</accession>
<evidence type="ECO:0000313" key="1">
    <source>
        <dbReference type="EMBL" id="AXI08064.1"/>
    </source>
</evidence>